<dbReference type="Pfam" id="PF08031">
    <property type="entry name" value="BBE"/>
    <property type="match status" value="1"/>
</dbReference>
<dbReference type="PANTHER" id="PTHR42973:SF39">
    <property type="entry name" value="FAD-BINDING PCMH-TYPE DOMAIN-CONTAINING PROTEIN"/>
    <property type="match status" value="1"/>
</dbReference>
<proteinExistence type="inferred from homology"/>
<dbReference type="PROSITE" id="PS51387">
    <property type="entry name" value="FAD_PCMH"/>
    <property type="match status" value="1"/>
</dbReference>
<evidence type="ECO:0000256" key="4">
    <source>
        <dbReference type="ARBA" id="ARBA00022827"/>
    </source>
</evidence>
<dbReference type="InterPro" id="IPR036318">
    <property type="entry name" value="FAD-bd_PCMH-like_sf"/>
</dbReference>
<keyword evidence="5" id="KW-0560">Oxidoreductase</keyword>
<comment type="caution">
    <text evidence="7">The sequence shown here is derived from an EMBL/GenBank/DDBJ whole genome shotgun (WGS) entry which is preliminary data.</text>
</comment>
<accession>A0ABR2XJR0</accession>
<dbReference type="InterPro" id="IPR016166">
    <property type="entry name" value="FAD-bd_PCMH"/>
</dbReference>
<comment type="cofactor">
    <cofactor evidence="1">
        <name>FAD</name>
        <dbReference type="ChEBI" id="CHEBI:57692"/>
    </cofactor>
</comment>
<name>A0ABR2XJR0_9PEZI</name>
<evidence type="ECO:0000256" key="3">
    <source>
        <dbReference type="ARBA" id="ARBA00022630"/>
    </source>
</evidence>
<dbReference type="PANTHER" id="PTHR42973">
    <property type="entry name" value="BINDING OXIDOREDUCTASE, PUTATIVE (AFU_ORTHOLOGUE AFUA_1G17690)-RELATED"/>
    <property type="match status" value="1"/>
</dbReference>
<dbReference type="Pfam" id="PF01565">
    <property type="entry name" value="FAD_binding_4"/>
    <property type="match status" value="1"/>
</dbReference>
<dbReference type="InterPro" id="IPR012951">
    <property type="entry name" value="BBE"/>
</dbReference>
<keyword evidence="8" id="KW-1185">Reference proteome</keyword>
<evidence type="ECO:0000256" key="5">
    <source>
        <dbReference type="ARBA" id="ARBA00023002"/>
    </source>
</evidence>
<protein>
    <submittedName>
        <fullName evidence="7">FAD-binding PCMH-type domain-containing protein</fullName>
    </submittedName>
</protein>
<dbReference type="InterPro" id="IPR016169">
    <property type="entry name" value="FAD-bd_PCMH_sub2"/>
</dbReference>
<dbReference type="InterPro" id="IPR006094">
    <property type="entry name" value="Oxid_FAD_bind_N"/>
</dbReference>
<keyword evidence="3" id="KW-0285">Flavoprotein</keyword>
<evidence type="ECO:0000256" key="1">
    <source>
        <dbReference type="ARBA" id="ARBA00001974"/>
    </source>
</evidence>
<dbReference type="Gene3D" id="3.30.465.10">
    <property type="match status" value="2"/>
</dbReference>
<evidence type="ECO:0000256" key="2">
    <source>
        <dbReference type="ARBA" id="ARBA00005466"/>
    </source>
</evidence>
<dbReference type="InterPro" id="IPR050416">
    <property type="entry name" value="FAD-linked_Oxidoreductase"/>
</dbReference>
<dbReference type="Proteomes" id="UP001465668">
    <property type="component" value="Unassembled WGS sequence"/>
</dbReference>
<sequence>MAPVIAELGKLIQEGDVLVPGDGDYLKSLERWSATCVKPAAIVVRPKNPMEASLAVRFATSQSIPLVVLGGGHNPSGGSATTGGMVVDLKYLRSVHIDEGHQSVTFGGGFVWKDVDEALWRRGYATVGGTLMNCIGEKIANTKRYSDLFWALRGAGQSFGVVTSFTSRIFPQGEVWGGIVVWPLSKIPDIVAFINEFDQKTDGDQHMLPMLACHQKTLEPVVAAALFYNGDKESAERFYQPILGLQKVMDQTAVIPYPQANTFPEPKTPFGKRYTFSGANFICPLGIELVEKTSDMFHELISKPGNEKMKARSMIGFELAPQTKFRSIATSQTAFAGREGTAYNVIIVISWDNETKDTEAKRICADITSFLKENGWKGDDSGDRGGTYYNYLNPVVEEDRAFVRADRVFGPNVHRLRALKAKYDPTNVFKKAVDLLPSINRKPQPE</sequence>
<dbReference type="EMBL" id="JARVKM010000046">
    <property type="protein sequence ID" value="KAK9773872.1"/>
    <property type="molecule type" value="Genomic_DNA"/>
</dbReference>
<evidence type="ECO:0000259" key="6">
    <source>
        <dbReference type="PROSITE" id="PS51387"/>
    </source>
</evidence>
<keyword evidence="4" id="KW-0274">FAD</keyword>
<dbReference type="SUPFAM" id="SSF56176">
    <property type="entry name" value="FAD-binding/transporter-associated domain-like"/>
    <property type="match status" value="1"/>
</dbReference>
<gene>
    <name evidence="7" type="ORF">SCAR479_09513</name>
</gene>
<reference evidence="7 8" key="1">
    <citation type="submission" date="2024-02" db="EMBL/GenBank/DDBJ databases">
        <title>First draft genome assembly of two strains of Seiridium cardinale.</title>
        <authorList>
            <person name="Emiliani G."/>
            <person name="Scali E."/>
        </authorList>
    </citation>
    <scope>NUCLEOTIDE SEQUENCE [LARGE SCALE GENOMIC DNA]</scope>
    <source>
        <strain evidence="7 8">BM-138-000479</strain>
    </source>
</reference>
<dbReference type="Gene3D" id="3.40.462.20">
    <property type="match status" value="1"/>
</dbReference>
<evidence type="ECO:0000313" key="7">
    <source>
        <dbReference type="EMBL" id="KAK9773872.1"/>
    </source>
</evidence>
<organism evidence="7 8">
    <name type="scientific">Seiridium cardinale</name>
    <dbReference type="NCBI Taxonomy" id="138064"/>
    <lineage>
        <taxon>Eukaryota</taxon>
        <taxon>Fungi</taxon>
        <taxon>Dikarya</taxon>
        <taxon>Ascomycota</taxon>
        <taxon>Pezizomycotina</taxon>
        <taxon>Sordariomycetes</taxon>
        <taxon>Xylariomycetidae</taxon>
        <taxon>Amphisphaeriales</taxon>
        <taxon>Sporocadaceae</taxon>
        <taxon>Seiridium</taxon>
    </lineage>
</organism>
<evidence type="ECO:0000313" key="8">
    <source>
        <dbReference type="Proteomes" id="UP001465668"/>
    </source>
</evidence>
<feature type="domain" description="FAD-binding PCMH-type" evidence="6">
    <location>
        <begin position="35"/>
        <end position="231"/>
    </location>
</feature>
<comment type="similarity">
    <text evidence="2">Belongs to the oxygen-dependent FAD-linked oxidoreductase family.</text>
</comment>